<feature type="domain" description="Pyrrolo-quinoline quinone repeat" evidence="1">
    <location>
        <begin position="60"/>
        <end position="157"/>
    </location>
</feature>
<dbReference type="PANTHER" id="PTHR34512">
    <property type="entry name" value="CELL SURFACE PROTEIN"/>
    <property type="match status" value="1"/>
</dbReference>
<reference evidence="2" key="1">
    <citation type="journal article" date="2014" name="Front. Microbiol.">
        <title>High frequency of phylogenetically diverse reductive dehalogenase-homologous genes in deep subseafloor sedimentary metagenomes.</title>
        <authorList>
            <person name="Kawai M."/>
            <person name="Futagami T."/>
            <person name="Toyoda A."/>
            <person name="Takaki Y."/>
            <person name="Nishi S."/>
            <person name="Hori S."/>
            <person name="Arai W."/>
            <person name="Tsubouchi T."/>
            <person name="Morono Y."/>
            <person name="Uchiyama I."/>
            <person name="Ito T."/>
            <person name="Fujiyama A."/>
            <person name="Inagaki F."/>
            <person name="Takami H."/>
        </authorList>
    </citation>
    <scope>NUCLEOTIDE SEQUENCE</scope>
    <source>
        <strain evidence="2">Expedition CK06-06</strain>
    </source>
</reference>
<dbReference type="AlphaFoldDB" id="X1J0V2"/>
<dbReference type="Gene3D" id="2.130.10.10">
    <property type="entry name" value="YVTN repeat-like/Quinoprotein amine dehydrogenase"/>
    <property type="match status" value="1"/>
</dbReference>
<protein>
    <recommendedName>
        <fullName evidence="1">Pyrrolo-quinoline quinone repeat domain-containing protein</fullName>
    </recommendedName>
</protein>
<feature type="non-terminal residue" evidence="2">
    <location>
        <position position="1"/>
    </location>
</feature>
<feature type="non-terminal residue" evidence="2">
    <location>
        <position position="266"/>
    </location>
</feature>
<gene>
    <name evidence="2" type="ORF">S03H2_46377</name>
</gene>
<evidence type="ECO:0000313" key="2">
    <source>
        <dbReference type="EMBL" id="GAH63423.1"/>
    </source>
</evidence>
<dbReference type="InterPro" id="IPR018391">
    <property type="entry name" value="PQQ_b-propeller_rpt"/>
</dbReference>
<dbReference type="InterPro" id="IPR002372">
    <property type="entry name" value="PQQ_rpt_dom"/>
</dbReference>
<dbReference type="PANTHER" id="PTHR34512:SF30">
    <property type="entry name" value="OUTER MEMBRANE PROTEIN ASSEMBLY FACTOR BAMB"/>
    <property type="match status" value="1"/>
</dbReference>
<dbReference type="Pfam" id="PF13360">
    <property type="entry name" value="PQQ_2"/>
    <property type="match status" value="1"/>
</dbReference>
<dbReference type="InterPro" id="IPR011047">
    <property type="entry name" value="Quinoprotein_ADH-like_sf"/>
</dbReference>
<accession>X1J0V2</accession>
<dbReference type="EMBL" id="BARU01029109">
    <property type="protein sequence ID" value="GAH63423.1"/>
    <property type="molecule type" value="Genomic_DNA"/>
</dbReference>
<name>X1J0V2_9ZZZZ</name>
<dbReference type="SMART" id="SM00564">
    <property type="entry name" value="PQQ"/>
    <property type="match status" value="3"/>
</dbReference>
<organism evidence="2">
    <name type="scientific">marine sediment metagenome</name>
    <dbReference type="NCBI Taxonomy" id="412755"/>
    <lineage>
        <taxon>unclassified sequences</taxon>
        <taxon>metagenomes</taxon>
        <taxon>ecological metagenomes</taxon>
    </lineage>
</organism>
<proteinExistence type="predicted"/>
<dbReference type="SUPFAM" id="SSF50998">
    <property type="entry name" value="Quinoprotein alcohol dehydrogenase-like"/>
    <property type="match status" value="1"/>
</dbReference>
<evidence type="ECO:0000259" key="1">
    <source>
        <dbReference type="Pfam" id="PF13360"/>
    </source>
</evidence>
<sequence>SPADKLEEPAKVVDQLEKGSAYGKVPQPAGHEKLEWNTYRRDNARSGSTPETLPRKLKALWNTTVTAQEPTPHGRAVTPPVVAEGKVFVAAVDDQQVTALDAKTGEVRWRHLVGGRVEAAPTIYQGLCLFGANDGWAYCLRASDGELVWRFRTSPEERRLVAYSRVESPWPVPGVLVNGGVAYFAAGRHGKTEDGIFVYAMNPFTGKVIWKNRVDNSKLETWYDNHVNNLLVGNKEAVFMDQLMFDLKTGEKSRTWYKKRSFGAKR</sequence>
<dbReference type="InterPro" id="IPR015943">
    <property type="entry name" value="WD40/YVTN_repeat-like_dom_sf"/>
</dbReference>
<comment type="caution">
    <text evidence="2">The sequence shown here is derived from an EMBL/GenBank/DDBJ whole genome shotgun (WGS) entry which is preliminary data.</text>
</comment>